<gene>
    <name evidence="1" type="ORF">HINF_LOCUS4512</name>
    <name evidence="2" type="ORF">HINF_LOCUS74982</name>
</gene>
<dbReference type="Proteomes" id="UP001642409">
    <property type="component" value="Unassembled WGS sequence"/>
</dbReference>
<reference evidence="2 3" key="2">
    <citation type="submission" date="2024-07" db="EMBL/GenBank/DDBJ databases">
        <authorList>
            <person name="Akdeniz Z."/>
        </authorList>
    </citation>
    <scope>NUCLEOTIDE SEQUENCE [LARGE SCALE GENOMIC DNA]</scope>
</reference>
<evidence type="ECO:0000313" key="3">
    <source>
        <dbReference type="Proteomes" id="UP001642409"/>
    </source>
</evidence>
<comment type="caution">
    <text evidence="1">The sequence shown here is derived from an EMBL/GenBank/DDBJ whole genome shotgun (WGS) entry which is preliminary data.</text>
</comment>
<dbReference type="AlphaFoldDB" id="A0AA86NBW5"/>
<dbReference type="EMBL" id="CAXDID020000652">
    <property type="protein sequence ID" value="CAL6108471.1"/>
    <property type="molecule type" value="Genomic_DNA"/>
</dbReference>
<reference evidence="1" key="1">
    <citation type="submission" date="2023-06" db="EMBL/GenBank/DDBJ databases">
        <authorList>
            <person name="Kurt Z."/>
        </authorList>
    </citation>
    <scope>NUCLEOTIDE SEQUENCE</scope>
</reference>
<evidence type="ECO:0000313" key="1">
    <source>
        <dbReference type="EMBL" id="CAI9916867.1"/>
    </source>
</evidence>
<protein>
    <submittedName>
        <fullName evidence="2">Hypothetical_protein</fullName>
    </submittedName>
</protein>
<evidence type="ECO:0000313" key="2">
    <source>
        <dbReference type="EMBL" id="CAL6108471.1"/>
    </source>
</evidence>
<organism evidence="1">
    <name type="scientific">Hexamita inflata</name>
    <dbReference type="NCBI Taxonomy" id="28002"/>
    <lineage>
        <taxon>Eukaryota</taxon>
        <taxon>Metamonada</taxon>
        <taxon>Diplomonadida</taxon>
        <taxon>Hexamitidae</taxon>
        <taxon>Hexamitinae</taxon>
        <taxon>Hexamita</taxon>
    </lineage>
</organism>
<sequence>MVRSASHAILRSHRILVITKSPKPVSSKQSPNQNIYSLKTKYLSQYRPVPNKQMQRKKKFQLDHLGRFGSGWSGGNSWRCVFVVQKQETKTNGTCLRGTGTRVNTCTIQNII</sequence>
<proteinExistence type="predicted"/>
<dbReference type="EMBL" id="CATOUU010000113">
    <property type="protein sequence ID" value="CAI9916867.1"/>
    <property type="molecule type" value="Genomic_DNA"/>
</dbReference>
<keyword evidence="3" id="KW-1185">Reference proteome</keyword>
<accession>A0AA86NBW5</accession>
<name>A0AA86NBW5_9EUKA</name>